<keyword evidence="2" id="KW-0238">DNA-binding</keyword>
<dbReference type="SUPFAM" id="SSF56349">
    <property type="entry name" value="DNA breaking-rejoining enzymes"/>
    <property type="match status" value="1"/>
</dbReference>
<evidence type="ECO:0000256" key="3">
    <source>
        <dbReference type="ARBA" id="ARBA00023172"/>
    </source>
</evidence>
<dbReference type="InterPro" id="IPR050090">
    <property type="entry name" value="Tyrosine_recombinase_XerCD"/>
</dbReference>
<evidence type="ECO:0000313" key="5">
    <source>
        <dbReference type="Proteomes" id="UP000247792"/>
    </source>
</evidence>
<dbReference type="AlphaFoldDB" id="A0A318JDC2"/>
<evidence type="ECO:0000256" key="1">
    <source>
        <dbReference type="ARBA" id="ARBA00022908"/>
    </source>
</evidence>
<dbReference type="RefSeq" id="WP_170133393.1">
    <property type="nucleotide sequence ID" value="NZ_QJKB01000001.1"/>
</dbReference>
<dbReference type="PANTHER" id="PTHR30349">
    <property type="entry name" value="PHAGE INTEGRASE-RELATED"/>
    <property type="match status" value="1"/>
</dbReference>
<gene>
    <name evidence="4" type="ORF">DFR42_101507</name>
</gene>
<accession>A0A318JDC2</accession>
<dbReference type="GO" id="GO:0003677">
    <property type="term" value="F:DNA binding"/>
    <property type="evidence" value="ECO:0007669"/>
    <property type="project" value="UniProtKB-KW"/>
</dbReference>
<dbReference type="GO" id="GO:0015074">
    <property type="term" value="P:DNA integration"/>
    <property type="evidence" value="ECO:0007669"/>
    <property type="project" value="UniProtKB-KW"/>
</dbReference>
<evidence type="ECO:0000256" key="2">
    <source>
        <dbReference type="ARBA" id="ARBA00023125"/>
    </source>
</evidence>
<dbReference type="InterPro" id="IPR011010">
    <property type="entry name" value="DNA_brk_join_enz"/>
</dbReference>
<protein>
    <submittedName>
        <fullName evidence="4">Phage integrase family protein</fullName>
    </submittedName>
</protein>
<dbReference type="EMBL" id="QJKB01000001">
    <property type="protein sequence ID" value="PXX46931.1"/>
    <property type="molecule type" value="Genomic_DNA"/>
</dbReference>
<proteinExistence type="predicted"/>
<dbReference type="Proteomes" id="UP000247792">
    <property type="component" value="Unassembled WGS sequence"/>
</dbReference>
<dbReference type="GO" id="GO:0006310">
    <property type="term" value="P:DNA recombination"/>
    <property type="evidence" value="ECO:0007669"/>
    <property type="project" value="UniProtKB-KW"/>
</dbReference>
<reference evidence="4 5" key="1">
    <citation type="submission" date="2018-05" db="EMBL/GenBank/DDBJ databases">
        <title>Genomic Encyclopedia of Type Strains, Phase IV (KMG-IV): sequencing the most valuable type-strain genomes for metagenomic binning, comparative biology and taxonomic classification.</title>
        <authorList>
            <person name="Goeker M."/>
        </authorList>
    </citation>
    <scope>NUCLEOTIDE SEQUENCE [LARGE SCALE GENOMIC DNA]</scope>
    <source>
        <strain evidence="4 5">DSM 19792</strain>
    </source>
</reference>
<dbReference type="Gene3D" id="1.10.443.10">
    <property type="entry name" value="Intergrase catalytic core"/>
    <property type="match status" value="1"/>
</dbReference>
<organism evidence="4 5">
    <name type="scientific">Undibacterium pigrum</name>
    <dbReference type="NCBI Taxonomy" id="401470"/>
    <lineage>
        <taxon>Bacteria</taxon>
        <taxon>Pseudomonadati</taxon>
        <taxon>Pseudomonadota</taxon>
        <taxon>Betaproteobacteria</taxon>
        <taxon>Burkholderiales</taxon>
        <taxon>Oxalobacteraceae</taxon>
        <taxon>Undibacterium</taxon>
    </lineage>
</organism>
<sequence length="420" mass="48331">MATLEHILYIAHRPEVSDGKIKWVPDTIVRTVDRLPQVFWKDGKAWREANLWALEMARNRNVKLSTAISVMEHLHKYAEWLEETDIDWRHFPITKVERVLVRYRGALIDARDRGNLMPSTTTARMNAVIRFYRYAAGRNFISREAPKWQDRIVTISYFDPVGFERTMSRVTTDVSIPNRARPGRRLEDGLLPISDQDKLDLLQFASTNASRELCLMLMVGFYTGARIGTILTLRTTALDNAMPDPKLPNMWLLPVGPGTGIDTKFDINGNLMIPQQLMTMLRNYATSRRHLDRVVRANGADKSLLFLTRFCKQYKVVAVAREMVDLRRAGQIVGLKFLQKFKFHQTRATYGTWLITLCLMCMEVKAAIEFVKHAMFHKHESTTFGYITFAQNTKEKIELDKLFTEAFLGLSDHLKSAKGA</sequence>
<keyword evidence="3" id="KW-0233">DNA recombination</keyword>
<keyword evidence="1" id="KW-0229">DNA integration</keyword>
<evidence type="ECO:0000313" key="4">
    <source>
        <dbReference type="EMBL" id="PXX46931.1"/>
    </source>
</evidence>
<name>A0A318JDC2_9BURK</name>
<dbReference type="InterPro" id="IPR013762">
    <property type="entry name" value="Integrase-like_cat_sf"/>
</dbReference>
<keyword evidence="5" id="KW-1185">Reference proteome</keyword>
<comment type="caution">
    <text evidence="4">The sequence shown here is derived from an EMBL/GenBank/DDBJ whole genome shotgun (WGS) entry which is preliminary data.</text>
</comment>
<dbReference type="Gene3D" id="1.10.150.130">
    <property type="match status" value="1"/>
</dbReference>
<dbReference type="InterPro" id="IPR010998">
    <property type="entry name" value="Integrase_recombinase_N"/>
</dbReference>